<dbReference type="InterPro" id="IPR036291">
    <property type="entry name" value="NAD(P)-bd_dom_sf"/>
</dbReference>
<dbReference type="Gene3D" id="3.30.360.10">
    <property type="entry name" value="Dihydrodipicolinate Reductase, domain 2"/>
    <property type="match status" value="1"/>
</dbReference>
<dbReference type="PANTHER" id="PTHR43818">
    <property type="entry name" value="BCDNA.GH03377"/>
    <property type="match status" value="1"/>
</dbReference>
<evidence type="ECO:0000313" key="4">
    <source>
        <dbReference type="Proteomes" id="UP001589619"/>
    </source>
</evidence>
<reference evidence="3 4" key="1">
    <citation type="submission" date="2024-09" db="EMBL/GenBank/DDBJ databases">
        <authorList>
            <person name="Sun Q."/>
            <person name="Mori K."/>
        </authorList>
    </citation>
    <scope>NUCLEOTIDE SEQUENCE [LARGE SCALE GENOMIC DNA]</scope>
    <source>
        <strain evidence="3 4">JCM 12520</strain>
    </source>
</reference>
<evidence type="ECO:0000256" key="1">
    <source>
        <dbReference type="ARBA" id="ARBA00023002"/>
    </source>
</evidence>
<proteinExistence type="predicted"/>
<protein>
    <submittedName>
        <fullName evidence="3">Gfo/Idh/MocA family protein</fullName>
    </submittedName>
</protein>
<organism evidence="3 4">
    <name type="scientific">Paenibacillus hodogayensis</name>
    <dbReference type="NCBI Taxonomy" id="279208"/>
    <lineage>
        <taxon>Bacteria</taxon>
        <taxon>Bacillati</taxon>
        <taxon>Bacillota</taxon>
        <taxon>Bacilli</taxon>
        <taxon>Bacillales</taxon>
        <taxon>Paenibacillaceae</taxon>
        <taxon>Paenibacillus</taxon>
    </lineage>
</organism>
<dbReference type="SUPFAM" id="SSF55347">
    <property type="entry name" value="Glyceraldehyde-3-phosphate dehydrogenase-like, C-terminal domain"/>
    <property type="match status" value="1"/>
</dbReference>
<dbReference type="EMBL" id="JBHMAG010000015">
    <property type="protein sequence ID" value="MFB9754485.1"/>
    <property type="molecule type" value="Genomic_DNA"/>
</dbReference>
<dbReference type="RefSeq" id="WP_344916038.1">
    <property type="nucleotide sequence ID" value="NZ_BAAAYO010000018.1"/>
</dbReference>
<sequence>MRTIRAAIIGIGGFGAQHVGIMSELAKNGMLDIVAFAELNAEAYEKQFQQLVSFGAVHYTDYEWMLAEHPEIDFVAIATPIAAHKPMCVRVLQLGFHVLVEKPPAATVQDVDAMIAASQESGRLCQVNFQHTSGRAFRNLLEQLAAGAIGQVTDVTGVGRWKRNRSYYDRTRWAGKLTCDGQYVLDGTFNNPLAHLLNNCLLAAGSGDAVKALPEEVQAELYHVNDIESDDVSCIRIGAANGVNIYFYAMLCHHENETPSIRVRGTEGEAYWDYTNKLTIRGRNGEQSLEYEADSLMQNMYLNLMRAIDGSAEPLYCPIEACRNFILASNGAHESADRVLAIPQQYVVEREDNDSTVRLLPGLSERIMDAADKGQLYSEYPFPWAKPTRLFSTKGYSRFELPIGMAR</sequence>
<dbReference type="PANTHER" id="PTHR43818:SF11">
    <property type="entry name" value="BCDNA.GH03377"/>
    <property type="match status" value="1"/>
</dbReference>
<feature type="domain" description="Gfo/Idh/MocA-like oxidoreductase N-terminal" evidence="2">
    <location>
        <begin position="4"/>
        <end position="129"/>
    </location>
</feature>
<keyword evidence="4" id="KW-1185">Reference proteome</keyword>
<comment type="caution">
    <text evidence="3">The sequence shown here is derived from an EMBL/GenBank/DDBJ whole genome shotgun (WGS) entry which is preliminary data.</text>
</comment>
<accession>A0ABV5W1P0</accession>
<evidence type="ECO:0000259" key="2">
    <source>
        <dbReference type="Pfam" id="PF01408"/>
    </source>
</evidence>
<dbReference type="Proteomes" id="UP001589619">
    <property type="component" value="Unassembled WGS sequence"/>
</dbReference>
<gene>
    <name evidence="3" type="ORF">ACFFNY_23190</name>
</gene>
<evidence type="ECO:0000313" key="3">
    <source>
        <dbReference type="EMBL" id="MFB9754485.1"/>
    </source>
</evidence>
<name>A0ABV5W1P0_9BACL</name>
<dbReference type="InterPro" id="IPR050463">
    <property type="entry name" value="Gfo/Idh/MocA_oxidrdct_glycsds"/>
</dbReference>
<dbReference type="SUPFAM" id="SSF51735">
    <property type="entry name" value="NAD(P)-binding Rossmann-fold domains"/>
    <property type="match status" value="1"/>
</dbReference>
<dbReference type="Pfam" id="PF01408">
    <property type="entry name" value="GFO_IDH_MocA"/>
    <property type="match status" value="1"/>
</dbReference>
<dbReference type="InterPro" id="IPR000683">
    <property type="entry name" value="Gfo/Idh/MocA-like_OxRdtase_N"/>
</dbReference>
<keyword evidence="1" id="KW-0560">Oxidoreductase</keyword>
<dbReference type="Gene3D" id="3.40.50.720">
    <property type="entry name" value="NAD(P)-binding Rossmann-like Domain"/>
    <property type="match status" value="1"/>
</dbReference>